<comment type="subcellular location">
    <subcellularLocation>
        <location evidence="1">Nucleus</location>
    </subcellularLocation>
</comment>
<feature type="domain" description="Chromo" evidence="2">
    <location>
        <begin position="62"/>
        <end position="105"/>
    </location>
</feature>
<dbReference type="Pfam" id="PF24626">
    <property type="entry name" value="SH3_Tf2-1"/>
    <property type="match status" value="1"/>
</dbReference>
<accession>A0ABN9KXT0</accession>
<sequence>MGKKFVRHFKVVHFVDSAVVRLDIPSSWKINSVFHVSLLKKVETPDKVAMPSVPPIDEDYDFEILRILDSRWHRGGLQYLVYWKGFGPENNSWVKAVDLSASRMVTRVFIIVCVLRHRIFEKEL</sequence>
<evidence type="ECO:0000256" key="1">
    <source>
        <dbReference type="ARBA" id="ARBA00004123"/>
    </source>
</evidence>
<dbReference type="InterPro" id="IPR023780">
    <property type="entry name" value="Chromo_domain"/>
</dbReference>
<dbReference type="Proteomes" id="UP001176940">
    <property type="component" value="Unassembled WGS sequence"/>
</dbReference>
<comment type="caution">
    <text evidence="3">The sequence shown here is derived from an EMBL/GenBank/DDBJ whole genome shotgun (WGS) entry which is preliminary data.</text>
</comment>
<dbReference type="Gene3D" id="2.40.50.40">
    <property type="match status" value="1"/>
</dbReference>
<dbReference type="SUPFAM" id="SSF54160">
    <property type="entry name" value="Chromo domain-like"/>
    <property type="match status" value="1"/>
</dbReference>
<evidence type="ECO:0000313" key="4">
    <source>
        <dbReference type="Proteomes" id="UP001176940"/>
    </source>
</evidence>
<dbReference type="InterPro" id="IPR000953">
    <property type="entry name" value="Chromo/chromo_shadow_dom"/>
</dbReference>
<dbReference type="InterPro" id="IPR056924">
    <property type="entry name" value="SH3_Tf2-1"/>
</dbReference>
<keyword evidence="4" id="KW-1185">Reference proteome</keyword>
<evidence type="ECO:0000313" key="3">
    <source>
        <dbReference type="EMBL" id="CAJ0928232.1"/>
    </source>
</evidence>
<gene>
    <name evidence="3" type="ORF">RIMI_LOCUS3297259</name>
</gene>
<dbReference type="PROSITE" id="PS50013">
    <property type="entry name" value="CHROMO_2"/>
    <property type="match status" value="1"/>
</dbReference>
<dbReference type="InterPro" id="IPR016197">
    <property type="entry name" value="Chromo-like_dom_sf"/>
</dbReference>
<reference evidence="3" key="1">
    <citation type="submission" date="2023-07" db="EMBL/GenBank/DDBJ databases">
        <authorList>
            <person name="Stuckert A."/>
        </authorList>
    </citation>
    <scope>NUCLEOTIDE SEQUENCE</scope>
</reference>
<protein>
    <recommendedName>
        <fullName evidence="2">Chromo domain-containing protein</fullName>
    </recommendedName>
</protein>
<dbReference type="EMBL" id="CAUEEQ010004892">
    <property type="protein sequence ID" value="CAJ0928232.1"/>
    <property type="molecule type" value="Genomic_DNA"/>
</dbReference>
<evidence type="ECO:0000259" key="2">
    <source>
        <dbReference type="PROSITE" id="PS50013"/>
    </source>
</evidence>
<organism evidence="3 4">
    <name type="scientific">Ranitomeya imitator</name>
    <name type="common">mimic poison frog</name>
    <dbReference type="NCBI Taxonomy" id="111125"/>
    <lineage>
        <taxon>Eukaryota</taxon>
        <taxon>Metazoa</taxon>
        <taxon>Chordata</taxon>
        <taxon>Craniata</taxon>
        <taxon>Vertebrata</taxon>
        <taxon>Euteleostomi</taxon>
        <taxon>Amphibia</taxon>
        <taxon>Batrachia</taxon>
        <taxon>Anura</taxon>
        <taxon>Neobatrachia</taxon>
        <taxon>Hyloidea</taxon>
        <taxon>Dendrobatidae</taxon>
        <taxon>Dendrobatinae</taxon>
        <taxon>Ranitomeya</taxon>
    </lineage>
</organism>
<name>A0ABN9KXT0_9NEOB</name>
<proteinExistence type="predicted"/>
<dbReference type="Pfam" id="PF00385">
    <property type="entry name" value="Chromo"/>
    <property type="match status" value="1"/>
</dbReference>